<evidence type="ECO:0000313" key="2">
    <source>
        <dbReference type="Proteomes" id="UP001162164"/>
    </source>
</evidence>
<proteinExistence type="predicted"/>
<dbReference type="Proteomes" id="UP001162164">
    <property type="component" value="Unassembled WGS sequence"/>
</dbReference>
<feature type="non-terminal residue" evidence="1">
    <location>
        <position position="1"/>
    </location>
</feature>
<dbReference type="EMBL" id="JAPWTJ010001476">
    <property type="protein sequence ID" value="KAJ8971491.1"/>
    <property type="molecule type" value="Genomic_DNA"/>
</dbReference>
<keyword evidence="2" id="KW-1185">Reference proteome</keyword>
<accession>A0ABQ9J386</accession>
<name>A0ABQ9J386_9CUCU</name>
<organism evidence="1 2">
    <name type="scientific">Molorchus minor</name>
    <dbReference type="NCBI Taxonomy" id="1323400"/>
    <lineage>
        <taxon>Eukaryota</taxon>
        <taxon>Metazoa</taxon>
        <taxon>Ecdysozoa</taxon>
        <taxon>Arthropoda</taxon>
        <taxon>Hexapoda</taxon>
        <taxon>Insecta</taxon>
        <taxon>Pterygota</taxon>
        <taxon>Neoptera</taxon>
        <taxon>Endopterygota</taxon>
        <taxon>Coleoptera</taxon>
        <taxon>Polyphaga</taxon>
        <taxon>Cucujiformia</taxon>
        <taxon>Chrysomeloidea</taxon>
        <taxon>Cerambycidae</taxon>
        <taxon>Lamiinae</taxon>
        <taxon>Monochamini</taxon>
        <taxon>Molorchus</taxon>
    </lineage>
</organism>
<comment type="caution">
    <text evidence="1">The sequence shown here is derived from an EMBL/GenBank/DDBJ whole genome shotgun (WGS) entry which is preliminary data.</text>
</comment>
<evidence type="ECO:0000313" key="1">
    <source>
        <dbReference type="EMBL" id="KAJ8971491.1"/>
    </source>
</evidence>
<gene>
    <name evidence="1" type="ORF">NQ317_013130</name>
</gene>
<sequence>LFYIVHPPLKWFGITLTFVLALIPPGNVTLDSIQIQPDLSPLQNHHLDHLCQVLHWSPLYLFRGWILTLRIYYANMLVEPHGSCARKGWLLLSFAMVSWEPLKFILVTHLLYSPEKTRKTRNITNSRVDEITLSFCNGSRNFLMPIMMDGTYAPRSQGWHHDWLGGQQQRQSYDPYNPKTTYTD</sequence>
<reference evidence="1" key="1">
    <citation type="journal article" date="2023" name="Insect Mol. Biol.">
        <title>Genome sequencing provides insights into the evolution of gene families encoding plant cell wall-degrading enzymes in longhorned beetles.</title>
        <authorList>
            <person name="Shin N.R."/>
            <person name="Okamura Y."/>
            <person name="Kirsch R."/>
            <person name="Pauchet Y."/>
        </authorList>
    </citation>
    <scope>NUCLEOTIDE SEQUENCE</scope>
    <source>
        <strain evidence="1">MMC_N1</strain>
    </source>
</reference>
<protein>
    <submittedName>
        <fullName evidence="1">Uncharacterized protein</fullName>
    </submittedName>
</protein>